<feature type="non-terminal residue" evidence="2">
    <location>
        <position position="497"/>
    </location>
</feature>
<dbReference type="Proteomes" id="UP000673691">
    <property type="component" value="Unassembled WGS sequence"/>
</dbReference>
<dbReference type="EMBL" id="JAEFCI010011206">
    <property type="protein sequence ID" value="KAG5456756.1"/>
    <property type="molecule type" value="Genomic_DNA"/>
</dbReference>
<protein>
    <submittedName>
        <fullName evidence="2">Uncharacterized protein</fullName>
    </submittedName>
</protein>
<feature type="region of interest" description="Disordered" evidence="1">
    <location>
        <begin position="50"/>
        <end position="116"/>
    </location>
</feature>
<feature type="compositionally biased region" description="Basic and acidic residues" evidence="1">
    <location>
        <begin position="316"/>
        <end position="332"/>
    </location>
</feature>
<feature type="compositionally biased region" description="Low complexity" evidence="1">
    <location>
        <begin position="219"/>
        <end position="234"/>
    </location>
</feature>
<proteinExistence type="predicted"/>
<evidence type="ECO:0000313" key="3">
    <source>
        <dbReference type="Proteomes" id="UP000673691"/>
    </source>
</evidence>
<feature type="compositionally biased region" description="Polar residues" evidence="1">
    <location>
        <begin position="333"/>
        <end position="342"/>
    </location>
</feature>
<comment type="caution">
    <text evidence="2">The sequence shown here is derived from an EMBL/GenBank/DDBJ whole genome shotgun (WGS) entry which is preliminary data.</text>
</comment>
<name>A0A8H8DFX9_9FUNG</name>
<sequence length="497" mass="52304">MCASVHVPRTGKRFAAAARCTVSRKRCAPPEREFDCGVARAERTSRIAPRLAAETLGRSRRRSGRSVGRSVVVRAPHSPPAAAAAAAAGAGPASPASVSPLAEPPQASAAGGAPAVETTKGAAGGFARNFVPLRSQDDRTDVPDPCWENVPGVGLESAAPSSQQQQNRQSAGGQRPHQQPRASADFSRKPVGKHRPSAETGKDGQCEAPTTKDQPPIFPAETPSTPSAPAAAQRELPRREQEQQQPPHQDVLLPTSSETAGGKEIGVGQETSRPSPQNSQRSRATVAKDGKAAMTKPPASQSVEVSNSTGSAVPAETKDVTPIEVWKHRPIEQKTQTCNAENGTEDRIGASLSIAQDTNQMVPLSEVEEELRSHGIDPLSLHMLKRTKSTGTGMLLPMQDSTQAHDSDDSDSDIDEASKRESDSGAGSHISGGAESDGNFTDLETPSELLGKALGYSYIKVKVRHKRNKQLGRLFLCQELAPPEDPSGADVTAAATT</sequence>
<evidence type="ECO:0000313" key="2">
    <source>
        <dbReference type="EMBL" id="KAG5456756.1"/>
    </source>
</evidence>
<dbReference type="AlphaFoldDB" id="A0A8H8DFX9"/>
<dbReference type="OrthoDB" id="1932312at2759"/>
<feature type="compositionally biased region" description="Low complexity" evidence="1">
    <location>
        <begin position="65"/>
        <end position="115"/>
    </location>
</feature>
<feature type="region of interest" description="Disordered" evidence="1">
    <location>
        <begin position="133"/>
        <end position="345"/>
    </location>
</feature>
<gene>
    <name evidence="2" type="ORF">BJ554DRAFT_3404</name>
</gene>
<feature type="region of interest" description="Disordered" evidence="1">
    <location>
        <begin position="382"/>
        <end position="445"/>
    </location>
</feature>
<feature type="compositionally biased region" description="Low complexity" evidence="1">
    <location>
        <begin position="157"/>
        <end position="175"/>
    </location>
</feature>
<keyword evidence="3" id="KW-1185">Reference proteome</keyword>
<feature type="compositionally biased region" description="Polar residues" evidence="1">
    <location>
        <begin position="298"/>
        <end position="311"/>
    </location>
</feature>
<reference evidence="2 3" key="1">
    <citation type="journal article" name="Sci. Rep.">
        <title>Genome-scale phylogenetic analyses confirm Olpidium as the closest living zoosporic fungus to the non-flagellated, terrestrial fungi.</title>
        <authorList>
            <person name="Chang Y."/>
            <person name="Rochon D."/>
            <person name="Sekimoto S."/>
            <person name="Wang Y."/>
            <person name="Chovatia M."/>
            <person name="Sandor L."/>
            <person name="Salamov A."/>
            <person name="Grigoriev I.V."/>
            <person name="Stajich J.E."/>
            <person name="Spatafora J.W."/>
        </authorList>
    </citation>
    <scope>NUCLEOTIDE SEQUENCE [LARGE SCALE GENOMIC DNA]</scope>
    <source>
        <strain evidence="2">S191</strain>
    </source>
</reference>
<accession>A0A8H8DFX9</accession>
<feature type="compositionally biased region" description="Low complexity" evidence="1">
    <location>
        <begin position="272"/>
        <end position="283"/>
    </location>
</feature>
<evidence type="ECO:0000256" key="1">
    <source>
        <dbReference type="SAM" id="MobiDB-lite"/>
    </source>
</evidence>
<feature type="compositionally biased region" description="Basic and acidic residues" evidence="1">
    <location>
        <begin position="196"/>
        <end position="205"/>
    </location>
</feature>
<organism evidence="2 3">
    <name type="scientific">Olpidium bornovanus</name>
    <dbReference type="NCBI Taxonomy" id="278681"/>
    <lineage>
        <taxon>Eukaryota</taxon>
        <taxon>Fungi</taxon>
        <taxon>Fungi incertae sedis</taxon>
        <taxon>Olpidiomycota</taxon>
        <taxon>Olpidiomycotina</taxon>
        <taxon>Olpidiomycetes</taxon>
        <taxon>Olpidiales</taxon>
        <taxon>Olpidiaceae</taxon>
        <taxon>Olpidium</taxon>
    </lineage>
</organism>